<dbReference type="EMBL" id="LRDC01000001">
    <property type="protein sequence ID" value="KVX03715.1"/>
    <property type="molecule type" value="Genomic_DNA"/>
</dbReference>
<evidence type="ECO:0000259" key="3">
    <source>
        <dbReference type="Pfam" id="PF08719"/>
    </source>
</evidence>
<gene>
    <name evidence="4" type="ORF">AWJ07_00275</name>
</gene>
<dbReference type="SUPFAM" id="SSF143990">
    <property type="entry name" value="YbiA-like"/>
    <property type="match status" value="1"/>
</dbReference>
<comment type="caution">
    <text evidence="4">The sequence shown here is derived from an EMBL/GenBank/DDBJ whole genome shotgun (WGS) entry which is preliminary data.</text>
</comment>
<name>A0A125BF36_SHEFR</name>
<dbReference type="CDD" id="cd15457">
    <property type="entry name" value="NADAR"/>
    <property type="match status" value="1"/>
</dbReference>
<dbReference type="InterPro" id="IPR037238">
    <property type="entry name" value="YbiA-like_sf"/>
</dbReference>
<dbReference type="InterPro" id="IPR012816">
    <property type="entry name" value="NADAR"/>
</dbReference>
<comment type="catalytic activity">
    <reaction evidence="2">
        <text>2,5-diamino-6-hydroxy-4-(5-phosphoribosylamino)-pyrimidine + H2O = 2,5,6-triamino-4-hydroxypyrimidine + D-ribose 5-phosphate</text>
        <dbReference type="Rhea" id="RHEA:23436"/>
        <dbReference type="ChEBI" id="CHEBI:15377"/>
        <dbReference type="ChEBI" id="CHEBI:58614"/>
        <dbReference type="ChEBI" id="CHEBI:78346"/>
        <dbReference type="ChEBI" id="CHEBI:137796"/>
    </reaction>
</comment>
<evidence type="ECO:0000256" key="1">
    <source>
        <dbReference type="ARBA" id="ARBA00000022"/>
    </source>
</evidence>
<protein>
    <recommendedName>
        <fullName evidence="3">NADAR domain-containing protein</fullName>
    </recommendedName>
</protein>
<feature type="domain" description="NADAR" evidence="3">
    <location>
        <begin position="3"/>
        <end position="141"/>
    </location>
</feature>
<dbReference type="AlphaFoldDB" id="A0A125BF36"/>
<evidence type="ECO:0000313" key="4">
    <source>
        <dbReference type="EMBL" id="KVX03715.1"/>
    </source>
</evidence>
<dbReference type="NCBIfam" id="TIGR02464">
    <property type="entry name" value="ribofla_fusion"/>
    <property type="match status" value="1"/>
</dbReference>
<dbReference type="Proteomes" id="UP000055702">
    <property type="component" value="Unassembled WGS sequence"/>
</dbReference>
<reference evidence="4 5" key="1">
    <citation type="submission" date="2016-01" db="EMBL/GenBank/DDBJ databases">
        <title>Draft genome of the antarctic isolate Shewanella frigidimarina Ag06-30.</title>
        <authorList>
            <person name="Parmeciano Di Noto G."/>
            <person name="Vazquez S."/>
            <person name="Mac Cormack W."/>
            <person name="Iriarte A."/>
            <person name="Quiroga C."/>
        </authorList>
    </citation>
    <scope>NUCLEOTIDE SEQUENCE [LARGE SCALE GENOMIC DNA]</scope>
    <source>
        <strain evidence="4 5">Ag06-30</strain>
    </source>
</reference>
<organism evidence="4">
    <name type="scientific">Shewanella frigidimarina</name>
    <dbReference type="NCBI Taxonomy" id="56812"/>
    <lineage>
        <taxon>Bacteria</taxon>
        <taxon>Pseudomonadati</taxon>
        <taxon>Pseudomonadota</taxon>
        <taxon>Gammaproteobacteria</taxon>
        <taxon>Alteromonadales</taxon>
        <taxon>Shewanellaceae</taxon>
        <taxon>Shewanella</taxon>
    </lineage>
</organism>
<accession>A0A125BF36</accession>
<dbReference type="Gene3D" id="1.10.357.40">
    <property type="entry name" value="YbiA-like"/>
    <property type="match status" value="1"/>
</dbReference>
<evidence type="ECO:0000313" key="5">
    <source>
        <dbReference type="Proteomes" id="UP000055702"/>
    </source>
</evidence>
<evidence type="ECO:0000256" key="2">
    <source>
        <dbReference type="ARBA" id="ARBA00000751"/>
    </source>
</evidence>
<proteinExistence type="predicted"/>
<dbReference type="Pfam" id="PF08719">
    <property type="entry name" value="NADAR"/>
    <property type="match status" value="1"/>
</dbReference>
<sequence length="153" mass="17645">MNFYHSDQPWGELSNFSNHAIFIKNKIWPTVEHFYQAQKFTGTNIEERIRLAATPTLAKQLANEVDQSLMRPNWVEIKIDIMLEGLKAKFTQHPDLRSKLVSSGERYLVEYTTNDSFWGDCGEGTGTNHLGKLLMSLRTEFTSDNFNYYSITG</sequence>
<comment type="catalytic activity">
    <reaction evidence="1">
        <text>5-amino-6-(5-phospho-D-ribosylamino)uracil + H2O = 5,6-diaminouracil + D-ribose 5-phosphate</text>
        <dbReference type="Rhea" id="RHEA:55020"/>
        <dbReference type="ChEBI" id="CHEBI:15377"/>
        <dbReference type="ChEBI" id="CHEBI:46252"/>
        <dbReference type="ChEBI" id="CHEBI:58453"/>
        <dbReference type="ChEBI" id="CHEBI:78346"/>
    </reaction>
</comment>